<sequence>MPKNPIAFLILLLFTLASCADDPDLPTGTCGESFLYGSGEDIYTLRPIPGNVFIELQDPENPEAQIETLFAKYDFLDDTFFPQGNTLRRFPVLLKNLSCESLFEALKILNQNETISAATPRFEPEGEGIFDTTPWTLINGISIMPHQPDDQANILEWANNNGLEYRDSSYGTLLFRVKQVSSGFEPLEIAIKAKDELNVRWALADFLIPIRRWQ</sequence>
<dbReference type="OrthoDB" id="837967at2"/>
<dbReference type="STRING" id="1189612.A33Q_3783"/>
<proteinExistence type="predicted"/>
<dbReference type="PROSITE" id="PS51257">
    <property type="entry name" value="PROKAR_LIPOPROTEIN"/>
    <property type="match status" value="1"/>
</dbReference>
<dbReference type="Proteomes" id="UP000006073">
    <property type="component" value="Unassembled WGS sequence"/>
</dbReference>
<name>S2DTN3_INDAL</name>
<comment type="caution">
    <text evidence="2">The sequence shown here is derived from an EMBL/GenBank/DDBJ whole genome shotgun (WGS) entry which is preliminary data.</text>
</comment>
<dbReference type="AlphaFoldDB" id="S2DTN3"/>
<dbReference type="EMBL" id="ALWO02000047">
    <property type="protein sequence ID" value="EOZ93193.1"/>
    <property type="molecule type" value="Genomic_DNA"/>
</dbReference>
<keyword evidence="3" id="KW-1185">Reference proteome</keyword>
<evidence type="ECO:0000313" key="2">
    <source>
        <dbReference type="EMBL" id="EOZ93193.1"/>
    </source>
</evidence>
<evidence type="ECO:0000256" key="1">
    <source>
        <dbReference type="SAM" id="SignalP"/>
    </source>
</evidence>
<protein>
    <submittedName>
        <fullName evidence="2">Uncharacterized protein</fullName>
    </submittedName>
</protein>
<gene>
    <name evidence="2" type="ORF">A33Q_3783</name>
</gene>
<reference evidence="2 3" key="1">
    <citation type="journal article" date="2013" name="Genome Announc.">
        <title>Draft Genome Sequence of Indibacter alkaliphilus Strain LW1T, Isolated from Lonar Lake, a Haloalkaline Lake in the Buldana District of Maharashtra, India.</title>
        <authorList>
            <person name="Singh A."/>
            <person name="Kumar Jangir P."/>
            <person name="Sharma R."/>
            <person name="Singh A."/>
            <person name="Kumar Pinnaka A."/>
            <person name="Shivaji S."/>
        </authorList>
    </citation>
    <scope>NUCLEOTIDE SEQUENCE [LARGE SCALE GENOMIC DNA]</scope>
    <source>
        <strain evidence="3">CCUG 57479 / KCTC 22604 / LW1</strain>
    </source>
</reference>
<feature type="signal peptide" evidence="1">
    <location>
        <begin position="1"/>
        <end position="20"/>
    </location>
</feature>
<evidence type="ECO:0000313" key="3">
    <source>
        <dbReference type="Proteomes" id="UP000006073"/>
    </source>
</evidence>
<keyword evidence="1" id="KW-0732">Signal</keyword>
<dbReference type="RefSeq" id="WP_009035762.1">
    <property type="nucleotide sequence ID" value="NZ_ALWO02000047.1"/>
</dbReference>
<feature type="chain" id="PRO_5004496125" evidence="1">
    <location>
        <begin position="21"/>
        <end position="214"/>
    </location>
</feature>
<organism evidence="2 3">
    <name type="scientific">Indibacter alkaliphilus (strain CCUG 57479 / KCTC 22604 / LW1)</name>
    <dbReference type="NCBI Taxonomy" id="1189612"/>
    <lineage>
        <taxon>Bacteria</taxon>
        <taxon>Pseudomonadati</taxon>
        <taxon>Bacteroidota</taxon>
        <taxon>Cytophagia</taxon>
        <taxon>Cytophagales</taxon>
        <taxon>Cyclobacteriaceae</taxon>
    </lineage>
</organism>
<accession>S2DTN3</accession>